<evidence type="ECO:0000313" key="4">
    <source>
        <dbReference type="EMBL" id="VDN81245.1"/>
    </source>
</evidence>
<dbReference type="Gene3D" id="3.30.1370.10">
    <property type="entry name" value="K Homology domain, type 1"/>
    <property type="match status" value="3"/>
</dbReference>
<gene>
    <name evidence="4" type="ORF">BPAG_LOCUS59</name>
</gene>
<keyword evidence="1" id="KW-0677">Repeat</keyword>
<organism evidence="6">
    <name type="scientific">Brugia pahangi</name>
    <name type="common">Filarial nematode worm</name>
    <dbReference type="NCBI Taxonomy" id="6280"/>
    <lineage>
        <taxon>Eukaryota</taxon>
        <taxon>Metazoa</taxon>
        <taxon>Ecdysozoa</taxon>
        <taxon>Nematoda</taxon>
        <taxon>Chromadorea</taxon>
        <taxon>Rhabditida</taxon>
        <taxon>Spirurina</taxon>
        <taxon>Spiruromorpha</taxon>
        <taxon>Filarioidea</taxon>
        <taxon>Onchocercidae</taxon>
        <taxon>Brugia</taxon>
    </lineage>
</organism>
<dbReference type="InterPro" id="IPR004088">
    <property type="entry name" value="KH_dom_type_1"/>
</dbReference>
<dbReference type="STRING" id="6280.A0A158PPT1"/>
<keyword evidence="2" id="KW-0694">RNA-binding</keyword>
<dbReference type="WBParaSite" id="BPAG_0000005801-mRNA-1">
    <property type="protein sequence ID" value="BPAG_0000005801-mRNA-1"/>
    <property type="gene ID" value="BPAG_0000005801"/>
</dbReference>
<dbReference type="InterPro" id="IPR004087">
    <property type="entry name" value="KH_dom"/>
</dbReference>
<dbReference type="SMART" id="SM00322">
    <property type="entry name" value="KH"/>
    <property type="match status" value="3"/>
</dbReference>
<protein>
    <submittedName>
        <fullName evidence="6">Heterogeneous nuclear ribonucleoprotein K</fullName>
    </submittedName>
</protein>
<reference evidence="6" key="1">
    <citation type="submission" date="2016-04" db="UniProtKB">
        <authorList>
            <consortium name="WormBaseParasite"/>
        </authorList>
    </citation>
    <scope>IDENTIFICATION</scope>
</reference>
<dbReference type="PANTHER" id="PTHR10288">
    <property type="entry name" value="KH DOMAIN CONTAINING RNA BINDING PROTEIN"/>
    <property type="match status" value="1"/>
</dbReference>
<feature type="domain" description="K Homology" evidence="3">
    <location>
        <begin position="217"/>
        <end position="288"/>
    </location>
</feature>
<evidence type="ECO:0000313" key="6">
    <source>
        <dbReference type="WBParaSite" id="BPAG_0000005801-mRNA-1"/>
    </source>
</evidence>
<dbReference type="Proteomes" id="UP000278627">
    <property type="component" value="Unassembled WGS sequence"/>
</dbReference>
<evidence type="ECO:0000259" key="3">
    <source>
        <dbReference type="SMART" id="SM00322"/>
    </source>
</evidence>
<proteinExistence type="predicted"/>
<feature type="domain" description="K Homology" evidence="3">
    <location>
        <begin position="349"/>
        <end position="415"/>
    </location>
</feature>
<keyword evidence="5" id="KW-1185">Reference proteome</keyword>
<dbReference type="Pfam" id="PF00013">
    <property type="entry name" value="KH_1"/>
    <property type="match status" value="3"/>
</dbReference>
<evidence type="ECO:0000256" key="2">
    <source>
        <dbReference type="PROSITE-ProRule" id="PRU00117"/>
    </source>
</evidence>
<dbReference type="CDD" id="cd22433">
    <property type="entry name" value="KH-I_HNRNPK_rpt2"/>
    <property type="match status" value="1"/>
</dbReference>
<evidence type="ECO:0000313" key="5">
    <source>
        <dbReference type="Proteomes" id="UP000278627"/>
    </source>
</evidence>
<accession>A0A158PPT1</accession>
<dbReference type="SUPFAM" id="SSF54791">
    <property type="entry name" value="Eukaryotic type KH-domain (KH-domain type I)"/>
    <property type="match status" value="3"/>
</dbReference>
<reference evidence="4 5" key="2">
    <citation type="submission" date="2018-11" db="EMBL/GenBank/DDBJ databases">
        <authorList>
            <consortium name="Pathogen Informatics"/>
        </authorList>
    </citation>
    <scope>NUCLEOTIDE SEQUENCE [LARGE SCALE GENOMIC DNA]</scope>
</reference>
<name>A0A158PPT1_BRUPA</name>
<dbReference type="InterPro" id="IPR036612">
    <property type="entry name" value="KH_dom_type_1_sf"/>
</dbReference>
<dbReference type="AlphaFoldDB" id="A0A158PPT1"/>
<dbReference type="EMBL" id="UZAD01000002">
    <property type="protein sequence ID" value="VDN81245.1"/>
    <property type="molecule type" value="Genomic_DNA"/>
</dbReference>
<dbReference type="PROSITE" id="PS50084">
    <property type="entry name" value="KH_TYPE_1"/>
    <property type="match status" value="3"/>
</dbReference>
<evidence type="ECO:0000256" key="1">
    <source>
        <dbReference type="ARBA" id="ARBA00022737"/>
    </source>
</evidence>
<sequence>MNFQMGHGFLQISKMDHKMPNRLKDFFLCNWLHIGYSGRSERHIQRLSVCDVQVVRVELRLLVVNLIRFEVSSSVIMSDEIACYTWNEGLVNTARYIETVTIVMKRQRIEDPYGYSYGYGTGLTAGKRQRQDSYQKALADGKYELRLLVTSRGAGAIIGKKGESVKNIQTECDATVSVPDSQTPERVVQLVAAVENVVKCVEMIIARIDEVHDNQNRDSELKVLVHQSHAGAVIGRGGSRIKELREENGVDLKVYSECCPQSTERIIQINGKPEKIVACLVTIINTLKEIPIKGPSRPYESIFFDPMVANEYGGYAGDHSGRGIRGYGPRGRIPLPSYGSVPPAYDDGPLETAQVTVPNELGGTIIGRGGERIRRIRDESGAHIKIEEEDPNGERIITISGTPSQIEMAQFLLQQW</sequence>
<feature type="domain" description="K Homology" evidence="3">
    <location>
        <begin position="141"/>
        <end position="209"/>
    </location>
</feature>
<dbReference type="CDD" id="cd22432">
    <property type="entry name" value="KH-I_HNRNPK_rpt1"/>
    <property type="match status" value="1"/>
</dbReference>
<dbReference type="GO" id="GO:0003723">
    <property type="term" value="F:RNA binding"/>
    <property type="evidence" value="ECO:0007669"/>
    <property type="project" value="UniProtKB-UniRule"/>
</dbReference>